<protein>
    <submittedName>
        <fullName evidence="1">Uncharacterized protein</fullName>
    </submittedName>
</protein>
<keyword evidence="2" id="KW-1185">Reference proteome</keyword>
<evidence type="ECO:0000313" key="2">
    <source>
        <dbReference type="Proteomes" id="UP001153332"/>
    </source>
</evidence>
<gene>
    <name evidence="1" type="ORF">O1611_g1426</name>
</gene>
<dbReference type="Proteomes" id="UP001153332">
    <property type="component" value="Unassembled WGS sequence"/>
</dbReference>
<sequence length="155" mass="18123">MSLLRSVGEFVLVQWHRVLGLPRQSPRSWHQDRFNEELEELNEANDWLEKVSEASDVLFAISRAKYDGFPIADVPSLRPSNVIIYGYMLAKYTSRWAFYRTLAFLSGAPATSTVREVVNPTKDHKLENVARRHHIDPERFKSTGRRLRRIWPLFP</sequence>
<name>A0ACC2JXG3_9PEZI</name>
<organism evidence="1 2">
    <name type="scientific">Lasiodiplodia mahajangana</name>
    <dbReference type="NCBI Taxonomy" id="1108764"/>
    <lineage>
        <taxon>Eukaryota</taxon>
        <taxon>Fungi</taxon>
        <taxon>Dikarya</taxon>
        <taxon>Ascomycota</taxon>
        <taxon>Pezizomycotina</taxon>
        <taxon>Dothideomycetes</taxon>
        <taxon>Dothideomycetes incertae sedis</taxon>
        <taxon>Botryosphaeriales</taxon>
        <taxon>Botryosphaeriaceae</taxon>
        <taxon>Lasiodiplodia</taxon>
    </lineage>
</organism>
<dbReference type="EMBL" id="JAPUUL010000165">
    <property type="protein sequence ID" value="KAJ8132201.1"/>
    <property type="molecule type" value="Genomic_DNA"/>
</dbReference>
<reference evidence="1" key="1">
    <citation type="submission" date="2022-12" db="EMBL/GenBank/DDBJ databases">
        <title>Genome Sequence of Lasiodiplodia mahajangana.</title>
        <authorList>
            <person name="Buettner E."/>
        </authorList>
    </citation>
    <scope>NUCLEOTIDE SEQUENCE</scope>
    <source>
        <strain evidence="1">VT137</strain>
    </source>
</reference>
<accession>A0ACC2JXG3</accession>
<comment type="caution">
    <text evidence="1">The sequence shown here is derived from an EMBL/GenBank/DDBJ whole genome shotgun (WGS) entry which is preliminary data.</text>
</comment>
<proteinExistence type="predicted"/>
<evidence type="ECO:0000313" key="1">
    <source>
        <dbReference type="EMBL" id="KAJ8132201.1"/>
    </source>
</evidence>